<sequence length="88" mass="10064">MTGSTYCYPIYVLQKVNGMMFMRTLSMIETDGVVHEFLAGDKKHLRIKEIDATLDEIAKRLKKEGYAADTDEVSSDIERREGNRSFQA</sequence>
<evidence type="ECO:0000256" key="1">
    <source>
        <dbReference type="SAM" id="MobiDB-lite"/>
    </source>
</evidence>
<proteinExistence type="predicted"/>
<evidence type="ECO:0000313" key="2">
    <source>
        <dbReference type="EMBL" id="RXH82144.1"/>
    </source>
</evidence>
<name>A0A498IIZ2_MALDO</name>
<comment type="caution">
    <text evidence="2">The sequence shown here is derived from an EMBL/GenBank/DDBJ whole genome shotgun (WGS) entry which is preliminary data.</text>
</comment>
<dbReference type="Proteomes" id="UP000290289">
    <property type="component" value="Chromosome 12"/>
</dbReference>
<dbReference type="EMBL" id="RDQH01000338">
    <property type="protein sequence ID" value="RXH82144.1"/>
    <property type="molecule type" value="Genomic_DNA"/>
</dbReference>
<protein>
    <submittedName>
        <fullName evidence="2">Uncharacterized protein</fullName>
    </submittedName>
</protein>
<dbReference type="AlphaFoldDB" id="A0A498IIZ2"/>
<accession>A0A498IIZ2</accession>
<gene>
    <name evidence="2" type="ORF">DVH24_036485</name>
</gene>
<organism evidence="2 3">
    <name type="scientific">Malus domestica</name>
    <name type="common">Apple</name>
    <name type="synonym">Pyrus malus</name>
    <dbReference type="NCBI Taxonomy" id="3750"/>
    <lineage>
        <taxon>Eukaryota</taxon>
        <taxon>Viridiplantae</taxon>
        <taxon>Streptophyta</taxon>
        <taxon>Embryophyta</taxon>
        <taxon>Tracheophyta</taxon>
        <taxon>Spermatophyta</taxon>
        <taxon>Magnoliopsida</taxon>
        <taxon>eudicotyledons</taxon>
        <taxon>Gunneridae</taxon>
        <taxon>Pentapetalae</taxon>
        <taxon>rosids</taxon>
        <taxon>fabids</taxon>
        <taxon>Rosales</taxon>
        <taxon>Rosaceae</taxon>
        <taxon>Amygdaloideae</taxon>
        <taxon>Maleae</taxon>
        <taxon>Malus</taxon>
    </lineage>
</organism>
<keyword evidence="3" id="KW-1185">Reference proteome</keyword>
<reference evidence="2 3" key="1">
    <citation type="submission" date="2018-10" db="EMBL/GenBank/DDBJ databases">
        <title>A high-quality apple genome assembly.</title>
        <authorList>
            <person name="Hu J."/>
        </authorList>
    </citation>
    <scope>NUCLEOTIDE SEQUENCE [LARGE SCALE GENOMIC DNA]</scope>
    <source>
        <strain evidence="3">cv. HFTH1</strain>
        <tissue evidence="2">Young leaf</tissue>
    </source>
</reference>
<dbReference type="InterPro" id="IPR046849">
    <property type="entry name" value="E2_motif"/>
</dbReference>
<dbReference type="Pfam" id="PF20430">
    <property type="entry name" value="Eplus_motif"/>
    <property type="match status" value="1"/>
</dbReference>
<dbReference type="STRING" id="3750.A0A498IIZ2"/>
<evidence type="ECO:0000313" key="3">
    <source>
        <dbReference type="Proteomes" id="UP000290289"/>
    </source>
</evidence>
<feature type="region of interest" description="Disordered" evidence="1">
    <location>
        <begin position="65"/>
        <end position="88"/>
    </location>
</feature>
<feature type="compositionally biased region" description="Basic and acidic residues" evidence="1">
    <location>
        <begin position="76"/>
        <end position="88"/>
    </location>
</feature>